<dbReference type="EMBL" id="RCMV01002048">
    <property type="protein sequence ID" value="KAG3204887.1"/>
    <property type="molecule type" value="Genomic_DNA"/>
</dbReference>
<dbReference type="AlphaFoldDB" id="A0A8T1KRL8"/>
<evidence type="ECO:0000313" key="4">
    <source>
        <dbReference type="EMBL" id="KAG2959926.1"/>
    </source>
</evidence>
<comment type="caution">
    <text evidence="5">The sequence shown here is derived from an EMBL/GenBank/DDBJ whole genome shotgun (WGS) entry which is preliminary data.</text>
</comment>
<accession>A0A8T1KRL8</accession>
<name>A0A8T1KRL8_9STRA</name>
<dbReference type="EMBL" id="RCMI01001921">
    <property type="protein sequence ID" value="KAG2880005.1"/>
    <property type="molecule type" value="Genomic_DNA"/>
</dbReference>
<proteinExistence type="predicted"/>
<gene>
    <name evidence="1" type="ORF">PC113_g22716</name>
    <name evidence="3" type="ORF">PC115_g22637</name>
    <name evidence="2" type="ORF">PC117_g27136</name>
    <name evidence="4" type="ORF">PC118_g22770</name>
    <name evidence="5" type="ORF">PC129_g22345</name>
</gene>
<protein>
    <submittedName>
        <fullName evidence="5">Uncharacterized protein</fullName>
    </submittedName>
</protein>
<dbReference type="Proteomes" id="UP000760860">
    <property type="component" value="Unassembled WGS sequence"/>
</dbReference>
<dbReference type="EMBL" id="RCML01001882">
    <property type="protein sequence ID" value="KAG2959926.1"/>
    <property type="molecule type" value="Genomic_DNA"/>
</dbReference>
<dbReference type="Proteomes" id="UP000736787">
    <property type="component" value="Unassembled WGS sequence"/>
</dbReference>
<evidence type="ECO:0000313" key="6">
    <source>
        <dbReference type="Proteomes" id="UP000760860"/>
    </source>
</evidence>
<dbReference type="EMBL" id="RCMG01001811">
    <property type="protein sequence ID" value="KAG2819547.1"/>
    <property type="molecule type" value="Genomic_DNA"/>
</dbReference>
<evidence type="ECO:0000313" key="3">
    <source>
        <dbReference type="EMBL" id="KAG2880005.1"/>
    </source>
</evidence>
<dbReference type="EMBL" id="RCMK01003016">
    <property type="protein sequence ID" value="KAG2877093.1"/>
    <property type="molecule type" value="Genomic_DNA"/>
</dbReference>
<dbReference type="Proteomes" id="UP000774804">
    <property type="component" value="Unassembled WGS sequence"/>
</dbReference>
<organism evidence="5 6">
    <name type="scientific">Phytophthora cactorum</name>
    <dbReference type="NCBI Taxonomy" id="29920"/>
    <lineage>
        <taxon>Eukaryota</taxon>
        <taxon>Sar</taxon>
        <taxon>Stramenopiles</taxon>
        <taxon>Oomycota</taxon>
        <taxon>Peronosporomycetes</taxon>
        <taxon>Peronosporales</taxon>
        <taxon>Peronosporaceae</taxon>
        <taxon>Phytophthora</taxon>
    </lineage>
</organism>
<sequence>MMKNPENHGRAKYIGIKYHNIRDEVKRGEVKLEYCDASVMLAAIMAKTLPGSRLKGLTTALGIHACSH</sequence>
<dbReference type="Proteomes" id="UP000735874">
    <property type="component" value="Unassembled WGS sequence"/>
</dbReference>
<evidence type="ECO:0000313" key="5">
    <source>
        <dbReference type="EMBL" id="KAG3204887.1"/>
    </source>
</evidence>
<reference evidence="5" key="1">
    <citation type="submission" date="2018-05" db="EMBL/GenBank/DDBJ databases">
        <title>Effector identification in a new, highly contiguous assembly of the strawberry crown rot pathogen Phytophthora cactorum.</title>
        <authorList>
            <person name="Armitage A.D."/>
            <person name="Nellist C.F."/>
            <person name="Bates H."/>
            <person name="Vickerstaff R.J."/>
            <person name="Harrison R.J."/>
        </authorList>
    </citation>
    <scope>NUCLEOTIDE SEQUENCE</scope>
    <source>
        <strain evidence="1">15-7</strain>
        <strain evidence="3">4032</strain>
        <strain evidence="2">4040</strain>
        <strain evidence="4">P415</strain>
        <strain evidence="5">P421</strain>
    </source>
</reference>
<evidence type="ECO:0000313" key="2">
    <source>
        <dbReference type="EMBL" id="KAG2877093.1"/>
    </source>
</evidence>
<evidence type="ECO:0000313" key="1">
    <source>
        <dbReference type="EMBL" id="KAG2819547.1"/>
    </source>
</evidence>
<dbReference type="Proteomes" id="UP000697107">
    <property type="component" value="Unassembled WGS sequence"/>
</dbReference>